<evidence type="ECO:0000313" key="4">
    <source>
        <dbReference type="EMBL" id="OGE54378.1"/>
    </source>
</evidence>
<evidence type="ECO:0000256" key="1">
    <source>
        <dbReference type="SAM" id="Coils"/>
    </source>
</evidence>
<feature type="region of interest" description="Disordered" evidence="2">
    <location>
        <begin position="588"/>
        <end position="627"/>
    </location>
</feature>
<feature type="compositionally biased region" description="Basic and acidic residues" evidence="2">
    <location>
        <begin position="381"/>
        <end position="391"/>
    </location>
</feature>
<dbReference type="GO" id="GO:0004402">
    <property type="term" value="F:histone acetyltransferase activity"/>
    <property type="evidence" value="ECO:0007669"/>
    <property type="project" value="TreeGrafter"/>
</dbReference>
<feature type="compositionally biased region" description="Basic and acidic residues" evidence="2">
    <location>
        <begin position="150"/>
        <end position="162"/>
    </location>
</feature>
<evidence type="ECO:0000259" key="3">
    <source>
        <dbReference type="Pfam" id="PF15460"/>
    </source>
</evidence>
<name>A0A1F5LME5_PENAI</name>
<protein>
    <recommendedName>
        <fullName evidence="3">Something about silencing protein 4 domain-containing protein</fullName>
    </recommendedName>
</protein>
<feature type="compositionally biased region" description="Low complexity" evidence="2">
    <location>
        <begin position="459"/>
        <end position="472"/>
    </location>
</feature>
<dbReference type="PANTHER" id="PTHR38422">
    <property type="entry name" value="SOMETHING ABOUT SILENCING PROTEIN 4"/>
    <property type="match status" value="1"/>
</dbReference>
<dbReference type="OrthoDB" id="1938992at2759"/>
<evidence type="ECO:0000256" key="2">
    <source>
        <dbReference type="SAM" id="MobiDB-lite"/>
    </source>
</evidence>
<dbReference type="InterPro" id="IPR029184">
    <property type="entry name" value="Sas4_dom"/>
</dbReference>
<dbReference type="Proteomes" id="UP000177622">
    <property type="component" value="Unassembled WGS sequence"/>
</dbReference>
<dbReference type="SUPFAM" id="SSF52540">
    <property type="entry name" value="P-loop containing nucleoside triphosphate hydrolases"/>
    <property type="match status" value="1"/>
</dbReference>
<feature type="coiled-coil region" evidence="1">
    <location>
        <begin position="298"/>
        <end position="337"/>
    </location>
</feature>
<reference evidence="4 5" key="1">
    <citation type="journal article" date="2016" name="Sci. Rep.">
        <title>Penicillium arizonense, a new, genome sequenced fungal species, reveals a high chemical diversity in secreted metabolites.</title>
        <authorList>
            <person name="Grijseels S."/>
            <person name="Nielsen J.C."/>
            <person name="Randelovic M."/>
            <person name="Nielsen J."/>
            <person name="Nielsen K.F."/>
            <person name="Workman M."/>
            <person name="Frisvad J.C."/>
        </authorList>
    </citation>
    <scope>NUCLEOTIDE SEQUENCE [LARGE SCALE GENOMIC DNA]</scope>
    <source>
        <strain evidence="4 5">CBS 141311</strain>
    </source>
</reference>
<accession>A0A1F5LME5</accession>
<organism evidence="4 5">
    <name type="scientific">Penicillium arizonense</name>
    <dbReference type="NCBI Taxonomy" id="1835702"/>
    <lineage>
        <taxon>Eukaryota</taxon>
        <taxon>Fungi</taxon>
        <taxon>Dikarya</taxon>
        <taxon>Ascomycota</taxon>
        <taxon>Pezizomycotina</taxon>
        <taxon>Eurotiomycetes</taxon>
        <taxon>Eurotiomycetidae</taxon>
        <taxon>Eurotiales</taxon>
        <taxon>Aspergillaceae</taxon>
        <taxon>Penicillium</taxon>
    </lineage>
</organism>
<proteinExistence type="predicted"/>
<sequence length="764" mass="84766">MALLSRPSLRSVRREEPGGKKHRLNRRRSSPDCLDTTTPETKPRPNLPLKVARPRTSTRRDSSASVDTVASAQLATPAARANGNGRSRARDPNTPSIATDLLSARESPDPLDTISPAPASVAVKQRPVTPAVTAKSDVKAAVSPVARATRRFDTRALSEKQETVNGGGGGDGAAGLTSTRNRKSDVGDGEQPEVDEKQAGRRSLRSTDTGSRCKSELAQYFHSYEQIISLEDPEPESLNAKTTIILVDDLSQPLPFSSQPEPTPFGNPLLKLYDCEKITLHEPASNPTAVDPLGAETYFRAHRKFERQEKQLRNIERDRAQHEQQVLERLLDELRGHDWLRVMGLPGVHESEKKQYEPKRDILISELVALVNKFQAWKDEERRRKLAKEKPLPTLDNESDAASRNQSRKRSRPAEDMDSSPAPGTDIQSTPDPNDVDALAARQLHQEARSASAPKPRKPSTTSRKSTSNTKTTHTHGDGHSRGNINATETPISAPKTSPKTKKKTDPTPPKALKQMPLSFFYEPVVQDKPFTSFFRQKHVREAAIAATKGDRRGGSRSSLAFGHPVPEQVEHEFEPPAELLTEEAITASQRKRRRLKRQSQGRSRGSVPGRPLIVDSDSDSNPAIPAPYPNQHQLLGDLLRAYGTDSVTEVSREFIASFDRTATPDRQHWERYLRFFKLLAHEADPRVDEDAQPVHRHTLVEIPGLAIKLKPYQAWAAYSILSEEKRKRGGFLADEMGLGKVRTSNRCVSTPKCSTDSLPSELH</sequence>
<gene>
    <name evidence="4" type="ORF">PENARI_c006G02869</name>
</gene>
<keyword evidence="1" id="KW-0175">Coiled coil</keyword>
<dbReference type="RefSeq" id="XP_022489813.1">
    <property type="nucleotide sequence ID" value="XM_022630226.1"/>
</dbReference>
<dbReference type="InterPro" id="IPR027417">
    <property type="entry name" value="P-loop_NTPase"/>
</dbReference>
<feature type="region of interest" description="Disordered" evidence="2">
    <location>
        <begin position="381"/>
        <end position="515"/>
    </location>
</feature>
<keyword evidence="5" id="KW-1185">Reference proteome</keyword>
<dbReference type="AlphaFoldDB" id="A0A1F5LME5"/>
<dbReference type="GO" id="GO:0033255">
    <property type="term" value="C:SAS acetyltransferase complex"/>
    <property type="evidence" value="ECO:0007669"/>
    <property type="project" value="InterPro"/>
</dbReference>
<evidence type="ECO:0000313" key="5">
    <source>
        <dbReference type="Proteomes" id="UP000177622"/>
    </source>
</evidence>
<feature type="compositionally biased region" description="Basic residues" evidence="2">
    <location>
        <begin position="590"/>
        <end position="600"/>
    </location>
</feature>
<dbReference type="EMBL" id="LXJU01000006">
    <property type="protein sequence ID" value="OGE54378.1"/>
    <property type="molecule type" value="Genomic_DNA"/>
</dbReference>
<feature type="compositionally biased region" description="Low complexity" evidence="2">
    <location>
        <begin position="601"/>
        <end position="613"/>
    </location>
</feature>
<feature type="domain" description="Something about silencing protein 4" evidence="3">
    <location>
        <begin position="291"/>
        <end position="385"/>
    </location>
</feature>
<dbReference type="InterPro" id="IPR038988">
    <property type="entry name" value="Sas4"/>
</dbReference>
<feature type="compositionally biased region" description="Low complexity" evidence="2">
    <location>
        <begin position="1"/>
        <end position="10"/>
    </location>
</feature>
<feature type="region of interest" description="Disordered" evidence="2">
    <location>
        <begin position="546"/>
        <end position="568"/>
    </location>
</feature>
<feature type="compositionally biased region" description="Low complexity" evidence="2">
    <location>
        <begin position="63"/>
        <end position="86"/>
    </location>
</feature>
<comment type="caution">
    <text evidence="4">The sequence shown here is derived from an EMBL/GenBank/DDBJ whole genome shotgun (WGS) entry which is preliminary data.</text>
</comment>
<feature type="region of interest" description="Disordered" evidence="2">
    <location>
        <begin position="1"/>
        <end position="212"/>
    </location>
</feature>
<dbReference type="GeneID" id="34574960"/>
<dbReference type="PANTHER" id="PTHR38422:SF1">
    <property type="entry name" value="SOMETHING ABOUT SILENCING PROTEIN 4"/>
    <property type="match status" value="1"/>
</dbReference>
<dbReference type="Pfam" id="PF15460">
    <property type="entry name" value="SAS4"/>
    <property type="match status" value="1"/>
</dbReference>